<evidence type="ECO:0000313" key="2">
    <source>
        <dbReference type="Proteomes" id="UP001353858"/>
    </source>
</evidence>
<reference evidence="2" key="1">
    <citation type="submission" date="2023-01" db="EMBL/GenBank/DDBJ databases">
        <title>Key to firefly adult light organ development and bioluminescence: homeobox transcription factors regulate luciferase expression and transportation to peroxisome.</title>
        <authorList>
            <person name="Fu X."/>
        </authorList>
    </citation>
    <scope>NUCLEOTIDE SEQUENCE [LARGE SCALE GENOMIC DNA]</scope>
</reference>
<sequence>MYLIYKSNFVIRSAPKHTQSLTLNHDESTQTDEKLVLQKVSPYTVFIEGPPAVLNNIVFIEKDGDVVVKQHTGKPWINLSLTEFVNWPHVAVEVQLPDLHLTRTVSHVYDRFIGIKGDTMTFPENSHIIHITKLKSDTELQPYTHRFFQCYVFQLIKVLSILPAISQERLVELRVILMQFLKDIEEINVYSKTMSTNACVGFRIGNCRYIRNKKMVNNTVDRNSISFYEIINPQINLMLTRFDVKQDTYKLQQQDITTFESLNQLWFKFNRNNTHEDIVRMVRLVNESCIKYTCTLCKEHFSGFQAYDQISSHFWNFHQSEQSVLCPKCGQQYELKVLAGQRWAHPCRAKK</sequence>
<evidence type="ECO:0000313" key="1">
    <source>
        <dbReference type="EMBL" id="KAK4874908.1"/>
    </source>
</evidence>
<dbReference type="EMBL" id="JARPUR010000006">
    <property type="protein sequence ID" value="KAK4874908.1"/>
    <property type="molecule type" value="Genomic_DNA"/>
</dbReference>
<accession>A0AAN7QDS7</accession>
<dbReference type="AlphaFoldDB" id="A0AAN7QDS7"/>
<comment type="caution">
    <text evidence="1">The sequence shown here is derived from an EMBL/GenBank/DDBJ whole genome shotgun (WGS) entry which is preliminary data.</text>
</comment>
<gene>
    <name evidence="1" type="ORF">RN001_014268</name>
</gene>
<name>A0AAN7QDS7_9COLE</name>
<proteinExistence type="predicted"/>
<organism evidence="1 2">
    <name type="scientific">Aquatica leii</name>
    <dbReference type="NCBI Taxonomy" id="1421715"/>
    <lineage>
        <taxon>Eukaryota</taxon>
        <taxon>Metazoa</taxon>
        <taxon>Ecdysozoa</taxon>
        <taxon>Arthropoda</taxon>
        <taxon>Hexapoda</taxon>
        <taxon>Insecta</taxon>
        <taxon>Pterygota</taxon>
        <taxon>Neoptera</taxon>
        <taxon>Endopterygota</taxon>
        <taxon>Coleoptera</taxon>
        <taxon>Polyphaga</taxon>
        <taxon>Elateriformia</taxon>
        <taxon>Elateroidea</taxon>
        <taxon>Lampyridae</taxon>
        <taxon>Luciolinae</taxon>
        <taxon>Aquatica</taxon>
    </lineage>
</organism>
<keyword evidence="2" id="KW-1185">Reference proteome</keyword>
<dbReference type="Proteomes" id="UP001353858">
    <property type="component" value="Unassembled WGS sequence"/>
</dbReference>
<protein>
    <submittedName>
        <fullName evidence="1">Uncharacterized protein</fullName>
    </submittedName>
</protein>